<comment type="subcellular location">
    <subcellularLocation>
        <location evidence="2">Cell inner membrane</location>
        <topology evidence="2">Multi-pass membrane protein</topology>
    </subcellularLocation>
</comment>
<dbReference type="InterPro" id="IPR010817">
    <property type="entry name" value="HemY_N"/>
</dbReference>
<evidence type="ECO:0000256" key="1">
    <source>
        <dbReference type="ARBA" id="ARBA00002962"/>
    </source>
</evidence>
<dbReference type="NCBIfam" id="TIGR00540">
    <property type="entry name" value="TPR_hemY_coli"/>
    <property type="match status" value="1"/>
</dbReference>
<proteinExistence type="predicted"/>
<sequence>MRRVVWLLIVVSAAVGIALLMRVGHGNVAILWPPYRIDLSVNLAVLILIVLFLLLHLLFGVLSGALNLPGRVREYRERRQRDKALAGLRDSLLAFFEGRFGRAERLARGALSDDALAGSAALIAARSAQRMREPDRRDRWIESATAVPAVENARRMTEAELALEDRRPEDALAAIADVQVRGTRHIHALRLSLRAHEQLGHWPEVLEHVRQLERRSAIEAPAARVSRVRALRAMLDGAGDDAETVRRILDEIPAPEREIEEVALAAVRALLRAGLHEPAARIVEHALAQRYDPDLIALWPELTAIPGRKRIARAEQWLQRWGEESSLLVALGRLCASEALWGKAEEFLLRAERKSPNPVAQTLLASLCERLERPGDAAHWYREAALTAFGDAAFTLDPRRVPQLPEIEEEDERDPPALPVPGP</sequence>
<evidence type="ECO:0000256" key="2">
    <source>
        <dbReference type="ARBA" id="ARBA00004429"/>
    </source>
</evidence>
<keyword evidence="6 11" id="KW-0812">Transmembrane</keyword>
<dbReference type="GO" id="GO:0042168">
    <property type="term" value="P:heme metabolic process"/>
    <property type="evidence" value="ECO:0007669"/>
    <property type="project" value="InterPro"/>
</dbReference>
<dbReference type="AlphaFoldDB" id="A0A5C8P100"/>
<organism evidence="13 14">
    <name type="scientific">Zeimonas arvi</name>
    <dbReference type="NCBI Taxonomy" id="2498847"/>
    <lineage>
        <taxon>Bacteria</taxon>
        <taxon>Pseudomonadati</taxon>
        <taxon>Pseudomonadota</taxon>
        <taxon>Betaproteobacteria</taxon>
        <taxon>Burkholderiales</taxon>
        <taxon>Burkholderiaceae</taxon>
        <taxon>Zeimonas</taxon>
    </lineage>
</organism>
<evidence type="ECO:0000256" key="11">
    <source>
        <dbReference type="SAM" id="Phobius"/>
    </source>
</evidence>
<accession>A0A5C8P100</accession>
<comment type="function">
    <text evidence="1">Involved in a late step of protoheme IX synthesis.</text>
</comment>
<keyword evidence="9" id="KW-0627">Porphyrin biosynthesis</keyword>
<feature type="region of interest" description="Disordered" evidence="10">
    <location>
        <begin position="400"/>
        <end position="423"/>
    </location>
</feature>
<name>A0A5C8P100_9BURK</name>
<dbReference type="InterPro" id="IPR011990">
    <property type="entry name" value="TPR-like_helical_dom_sf"/>
</dbReference>
<dbReference type="RefSeq" id="WP_147703243.1">
    <property type="nucleotide sequence ID" value="NZ_VDUY01000002.1"/>
</dbReference>
<evidence type="ECO:0000313" key="14">
    <source>
        <dbReference type="Proteomes" id="UP000321548"/>
    </source>
</evidence>
<comment type="pathway">
    <text evidence="3">Porphyrin-containing compound metabolism; protoheme biosynthesis.</text>
</comment>
<evidence type="ECO:0000256" key="3">
    <source>
        <dbReference type="ARBA" id="ARBA00004744"/>
    </source>
</evidence>
<dbReference type="Pfam" id="PF07219">
    <property type="entry name" value="HemY_N"/>
    <property type="match status" value="1"/>
</dbReference>
<dbReference type="GO" id="GO:0005886">
    <property type="term" value="C:plasma membrane"/>
    <property type="evidence" value="ECO:0007669"/>
    <property type="project" value="UniProtKB-SubCell"/>
</dbReference>
<reference evidence="13 14" key="1">
    <citation type="submission" date="2019-06" db="EMBL/GenBank/DDBJ databases">
        <title>Quisquiliibacterium sp. nov., isolated from a maize field.</title>
        <authorList>
            <person name="Lin S.-Y."/>
            <person name="Tsai C.-F."/>
            <person name="Young C.-C."/>
        </authorList>
    </citation>
    <scope>NUCLEOTIDE SEQUENCE [LARGE SCALE GENOMIC DNA]</scope>
    <source>
        <strain evidence="13 14">CC-CFT501</strain>
    </source>
</reference>
<gene>
    <name evidence="13" type="ORF">FHP08_05045</name>
</gene>
<evidence type="ECO:0000256" key="6">
    <source>
        <dbReference type="ARBA" id="ARBA00022692"/>
    </source>
</evidence>
<comment type="caution">
    <text evidence="13">The sequence shown here is derived from an EMBL/GenBank/DDBJ whole genome shotgun (WGS) entry which is preliminary data.</text>
</comment>
<evidence type="ECO:0000259" key="12">
    <source>
        <dbReference type="Pfam" id="PF07219"/>
    </source>
</evidence>
<protein>
    <recommendedName>
        <fullName evidence="12">HemY N-terminal domain-containing protein</fullName>
    </recommendedName>
</protein>
<dbReference type="OrthoDB" id="7053339at2"/>
<evidence type="ECO:0000256" key="9">
    <source>
        <dbReference type="ARBA" id="ARBA00023244"/>
    </source>
</evidence>
<evidence type="ECO:0000256" key="10">
    <source>
        <dbReference type="SAM" id="MobiDB-lite"/>
    </source>
</evidence>
<evidence type="ECO:0000256" key="8">
    <source>
        <dbReference type="ARBA" id="ARBA00023136"/>
    </source>
</evidence>
<dbReference type="GO" id="GO:0006779">
    <property type="term" value="P:porphyrin-containing compound biosynthetic process"/>
    <property type="evidence" value="ECO:0007669"/>
    <property type="project" value="UniProtKB-KW"/>
</dbReference>
<keyword evidence="8 11" id="KW-0472">Membrane</keyword>
<keyword evidence="14" id="KW-1185">Reference proteome</keyword>
<evidence type="ECO:0000256" key="7">
    <source>
        <dbReference type="ARBA" id="ARBA00022989"/>
    </source>
</evidence>
<evidence type="ECO:0000256" key="4">
    <source>
        <dbReference type="ARBA" id="ARBA00022475"/>
    </source>
</evidence>
<keyword evidence="7 11" id="KW-1133">Transmembrane helix</keyword>
<dbReference type="InterPro" id="IPR005254">
    <property type="entry name" value="Heme_biosyn_assoc_TPR_pro"/>
</dbReference>
<dbReference type="Gene3D" id="1.25.40.10">
    <property type="entry name" value="Tetratricopeptide repeat domain"/>
    <property type="match status" value="1"/>
</dbReference>
<feature type="transmembrane region" description="Helical" evidence="11">
    <location>
        <begin position="44"/>
        <end position="68"/>
    </location>
</feature>
<dbReference type="Proteomes" id="UP000321548">
    <property type="component" value="Unassembled WGS sequence"/>
</dbReference>
<dbReference type="UniPathway" id="UPA00252"/>
<evidence type="ECO:0000256" key="5">
    <source>
        <dbReference type="ARBA" id="ARBA00022519"/>
    </source>
</evidence>
<feature type="domain" description="HemY N-terminal" evidence="12">
    <location>
        <begin position="26"/>
        <end position="131"/>
    </location>
</feature>
<keyword evidence="4" id="KW-1003">Cell membrane</keyword>
<keyword evidence="5" id="KW-0997">Cell inner membrane</keyword>
<dbReference type="EMBL" id="VDUY01000002">
    <property type="protein sequence ID" value="TXL66994.1"/>
    <property type="molecule type" value="Genomic_DNA"/>
</dbReference>
<evidence type="ECO:0000313" key="13">
    <source>
        <dbReference type="EMBL" id="TXL66994.1"/>
    </source>
</evidence>